<reference evidence="3" key="1">
    <citation type="journal article" date="2010" name="PLoS ONE">
        <title>The complete genome sequence of Cupriavidus metallidurans strain CH34, a master survivalist in harsh and anthropogenic environments.</title>
        <authorList>
            <person name="Janssen P.J."/>
            <person name="Van Houdt R."/>
            <person name="Moors H."/>
            <person name="Monsieurs P."/>
            <person name="Morin N."/>
            <person name="Michaux A."/>
            <person name="Benotmane M.A."/>
            <person name="Leys N."/>
            <person name="Vallaeys T."/>
            <person name="Lapidus A."/>
            <person name="Monchy S."/>
            <person name="Medigue C."/>
            <person name="Taghavi S."/>
            <person name="McCorkle S."/>
            <person name="Dunn J."/>
            <person name="van der Lelie D."/>
            <person name="Mergeay M."/>
        </authorList>
    </citation>
    <scope>NUCLEOTIDE SEQUENCE [LARGE SCALE GENOMIC DNA]</scope>
    <source>
        <strain evidence="3">ATCC 43123 / DSM 2839 / NBRC 102507 / CH34</strain>
    </source>
</reference>
<dbReference type="Proteomes" id="UP000002429">
    <property type="component" value="Plasmid megaplasmid"/>
</dbReference>
<keyword evidence="2" id="KW-0614">Plasmid</keyword>
<evidence type="ECO:0000313" key="2">
    <source>
        <dbReference type="EMBL" id="ABF12319.1"/>
    </source>
</evidence>
<keyword evidence="3" id="KW-1185">Reference proteome</keyword>
<protein>
    <submittedName>
        <fullName evidence="2">Uncharacterized protein</fullName>
    </submittedName>
</protein>
<dbReference type="HOGENOM" id="CLU_1132885_0_0_4"/>
<feature type="compositionally biased region" description="Polar residues" evidence="1">
    <location>
        <begin position="1"/>
        <end position="19"/>
    </location>
</feature>
<dbReference type="EMBL" id="CP000353">
    <property type="protein sequence ID" value="ABF12319.1"/>
    <property type="molecule type" value="Genomic_DNA"/>
</dbReference>
<dbReference type="eggNOG" id="ENOG503445S">
    <property type="taxonomic scope" value="Bacteria"/>
</dbReference>
<geneLocation type="plasmid" evidence="2 3">
    <name>megaplasmid</name>
</geneLocation>
<dbReference type="AlphaFoldDB" id="Q1LC07"/>
<dbReference type="Pfam" id="PF18143">
    <property type="entry name" value="HAD_SAK_2"/>
    <property type="match status" value="1"/>
</dbReference>
<gene>
    <name evidence="2" type="ordered locus">Rmet_5460</name>
</gene>
<organism evidence="2 3">
    <name type="scientific">Cupriavidus metallidurans (strain ATCC 43123 / DSM 2839 / NBRC 102507 / CH34)</name>
    <name type="common">Ralstonia metallidurans</name>
    <dbReference type="NCBI Taxonomy" id="266264"/>
    <lineage>
        <taxon>Bacteria</taxon>
        <taxon>Pseudomonadati</taxon>
        <taxon>Pseudomonadota</taxon>
        <taxon>Betaproteobacteria</taxon>
        <taxon>Burkholderiales</taxon>
        <taxon>Burkholderiaceae</taxon>
        <taxon>Cupriavidus</taxon>
    </lineage>
</organism>
<proteinExistence type="predicted"/>
<feature type="region of interest" description="Disordered" evidence="1">
    <location>
        <begin position="1"/>
        <end position="27"/>
    </location>
</feature>
<evidence type="ECO:0000313" key="3">
    <source>
        <dbReference type="Proteomes" id="UP000002429"/>
    </source>
</evidence>
<evidence type="ECO:0000256" key="1">
    <source>
        <dbReference type="SAM" id="MobiDB-lite"/>
    </source>
</evidence>
<dbReference type="KEGG" id="rme:Rmet_5460"/>
<accession>Q1LC07</accession>
<sequence>MRQLGSSCSFMGQQSSPSQDAVRREKLGSSADRLPQPFYRFFEPAEQGFVRSGTVRGGHAMTTMPTLYLAFDGVLHPNLVSFHGGCAPRLRAGGHTLFENNTILEQLMDACPSTVVVLHNWWVQIVGYQGTLRLLPESVRSHVIGSTWRECRGPRARVTNNRSRRDWLQNDLVRRQPEHPVLVDCDARQVVPQLLDSACIVDNWRGLTEPGAWERLVTLLTTRPEQTQISGYSLDPRHLKERVAA</sequence>
<name>Q1LC07_CUPMC</name>